<keyword evidence="4 13" id="KW-0521">NADP</keyword>
<feature type="binding site" evidence="13">
    <location>
        <begin position="7"/>
        <end position="12"/>
    </location>
    <ligand>
        <name>NAD(+)</name>
        <dbReference type="ChEBI" id="CHEBI:57540"/>
    </ligand>
</feature>
<dbReference type="Pfam" id="PF01113">
    <property type="entry name" value="DapB_N"/>
    <property type="match status" value="1"/>
</dbReference>
<dbReference type="HAMAP" id="MF_00102">
    <property type="entry name" value="DapB"/>
    <property type="match status" value="1"/>
</dbReference>
<gene>
    <name evidence="13" type="primary">dapB</name>
    <name evidence="16" type="ORF">D5R97_05060</name>
</gene>
<dbReference type="EC" id="1.17.1.8" evidence="10 13"/>
<evidence type="ECO:0000256" key="11">
    <source>
        <dbReference type="ARBA" id="ARBA00049080"/>
    </source>
</evidence>
<feature type="binding site" evidence="13">
    <location>
        <position position="36"/>
    </location>
    <ligand>
        <name>NAD(+)</name>
        <dbReference type="ChEBI" id="CHEBI:57540"/>
    </ligand>
</feature>
<dbReference type="GO" id="GO:0016726">
    <property type="term" value="F:oxidoreductase activity, acting on CH or CH2 groups, NAD or NADP as acceptor"/>
    <property type="evidence" value="ECO:0007669"/>
    <property type="project" value="UniProtKB-UniRule"/>
</dbReference>
<evidence type="ECO:0000256" key="1">
    <source>
        <dbReference type="ARBA" id="ARBA00006642"/>
    </source>
</evidence>
<dbReference type="SUPFAM" id="SSF51735">
    <property type="entry name" value="NAD(P)-binding Rossmann-fold domains"/>
    <property type="match status" value="1"/>
</dbReference>
<dbReference type="GO" id="GO:0019877">
    <property type="term" value="P:diaminopimelate biosynthetic process"/>
    <property type="evidence" value="ECO:0007669"/>
    <property type="project" value="UniProtKB-UniRule"/>
</dbReference>
<feature type="binding site" evidence="13">
    <location>
        <begin position="122"/>
        <end position="125"/>
    </location>
    <ligand>
        <name>NAD(+)</name>
        <dbReference type="ChEBI" id="CHEBI:57540"/>
    </ligand>
</feature>
<dbReference type="PANTHER" id="PTHR20836">
    <property type="entry name" value="DIHYDRODIPICOLINATE REDUCTASE"/>
    <property type="match status" value="1"/>
</dbReference>
<proteinExistence type="inferred from homology"/>
<dbReference type="GO" id="GO:0009089">
    <property type="term" value="P:lysine biosynthetic process via diaminopimelate"/>
    <property type="evidence" value="ECO:0007669"/>
    <property type="project" value="UniProtKB-UniRule"/>
</dbReference>
<feature type="binding site" evidence="13">
    <location>
        <begin position="162"/>
        <end position="163"/>
    </location>
    <ligand>
        <name>(S)-2,3,4,5-tetrahydrodipicolinate</name>
        <dbReference type="ChEBI" id="CHEBI:16845"/>
    </ligand>
</feature>
<dbReference type="CDD" id="cd02274">
    <property type="entry name" value="DHDPR_N"/>
    <property type="match status" value="1"/>
</dbReference>
<dbReference type="InterPro" id="IPR022663">
    <property type="entry name" value="DapB_C"/>
</dbReference>
<evidence type="ECO:0000256" key="5">
    <source>
        <dbReference type="ARBA" id="ARBA00022915"/>
    </source>
</evidence>
<keyword evidence="7 13" id="KW-0520">NAD</keyword>
<organism evidence="16 17">
    <name type="scientific">Candidatus Syntrophonatronum acetioxidans</name>
    <dbReference type="NCBI Taxonomy" id="1795816"/>
    <lineage>
        <taxon>Bacteria</taxon>
        <taxon>Bacillati</taxon>
        <taxon>Bacillota</taxon>
        <taxon>Clostridia</taxon>
        <taxon>Eubacteriales</taxon>
        <taxon>Syntrophomonadaceae</taxon>
        <taxon>Candidatus Syntrophonatronum</taxon>
    </lineage>
</organism>
<dbReference type="InterPro" id="IPR022664">
    <property type="entry name" value="DapB_N_CS"/>
</dbReference>
<comment type="pathway">
    <text evidence="9 13">Amino-acid biosynthesis; L-lysine biosynthesis via DAP pathway; (S)-tetrahydrodipicolinate from L-aspartate: step 4/4.</text>
</comment>
<dbReference type="GO" id="GO:0051287">
    <property type="term" value="F:NAD binding"/>
    <property type="evidence" value="ECO:0007669"/>
    <property type="project" value="UniProtKB-UniRule"/>
</dbReference>
<comment type="caution">
    <text evidence="16">The sequence shown here is derived from an EMBL/GenBank/DDBJ whole genome shotgun (WGS) entry which is preliminary data.</text>
</comment>
<dbReference type="InterPro" id="IPR036291">
    <property type="entry name" value="NAD(P)-bd_dom_sf"/>
</dbReference>
<evidence type="ECO:0000256" key="7">
    <source>
        <dbReference type="ARBA" id="ARBA00023027"/>
    </source>
</evidence>
<dbReference type="NCBIfam" id="TIGR00036">
    <property type="entry name" value="dapB"/>
    <property type="match status" value="1"/>
</dbReference>
<dbReference type="GO" id="GO:0005829">
    <property type="term" value="C:cytosol"/>
    <property type="evidence" value="ECO:0007669"/>
    <property type="project" value="TreeGrafter"/>
</dbReference>
<dbReference type="InterPro" id="IPR000846">
    <property type="entry name" value="DapB_N"/>
</dbReference>
<feature type="binding site" evidence="13">
    <location>
        <position position="37"/>
    </location>
    <ligand>
        <name>NADP(+)</name>
        <dbReference type="ChEBI" id="CHEBI:58349"/>
    </ligand>
</feature>
<keyword evidence="6 13" id="KW-0560">Oxidoreductase</keyword>
<evidence type="ECO:0000256" key="4">
    <source>
        <dbReference type="ARBA" id="ARBA00022857"/>
    </source>
</evidence>
<dbReference type="PANTHER" id="PTHR20836:SF0">
    <property type="entry name" value="4-HYDROXY-TETRAHYDRODIPICOLINATE REDUCTASE 1, CHLOROPLASTIC-RELATED"/>
    <property type="match status" value="1"/>
</dbReference>
<evidence type="ECO:0000313" key="16">
    <source>
        <dbReference type="EMBL" id="RQD76137.1"/>
    </source>
</evidence>
<accession>A0A424YEW8</accession>
<evidence type="ECO:0000256" key="13">
    <source>
        <dbReference type="HAMAP-Rule" id="MF_00102"/>
    </source>
</evidence>
<feature type="binding site" evidence="13">
    <location>
        <position position="153"/>
    </location>
    <ligand>
        <name>(S)-2,3,4,5-tetrahydrodipicolinate</name>
        <dbReference type="ChEBI" id="CHEBI:16845"/>
    </ligand>
</feature>
<dbReference type="EMBL" id="QZAA01000131">
    <property type="protein sequence ID" value="RQD76137.1"/>
    <property type="molecule type" value="Genomic_DNA"/>
</dbReference>
<dbReference type="UniPathway" id="UPA00034">
    <property type="reaction ID" value="UER00018"/>
</dbReference>
<evidence type="ECO:0000259" key="15">
    <source>
        <dbReference type="Pfam" id="PF05173"/>
    </source>
</evidence>
<evidence type="ECO:0000256" key="12">
    <source>
        <dbReference type="ARBA" id="ARBA00049396"/>
    </source>
</evidence>
<evidence type="ECO:0000256" key="6">
    <source>
        <dbReference type="ARBA" id="ARBA00023002"/>
    </source>
</evidence>
<dbReference type="GO" id="GO:0008839">
    <property type="term" value="F:4-hydroxy-tetrahydrodipicolinate reductase"/>
    <property type="evidence" value="ECO:0007669"/>
    <property type="project" value="UniProtKB-UniRule"/>
</dbReference>
<dbReference type="Pfam" id="PF05173">
    <property type="entry name" value="DapB_C"/>
    <property type="match status" value="1"/>
</dbReference>
<keyword evidence="5 13" id="KW-0220">Diaminopimelate biosynthesis</keyword>
<dbReference type="FunFam" id="3.30.360.10:FF:000009">
    <property type="entry name" value="4-hydroxy-tetrahydrodipicolinate reductase"/>
    <property type="match status" value="1"/>
</dbReference>
<dbReference type="InterPro" id="IPR023940">
    <property type="entry name" value="DHDPR_bac"/>
</dbReference>
<evidence type="ECO:0000313" key="17">
    <source>
        <dbReference type="Proteomes" id="UP000285138"/>
    </source>
</evidence>
<keyword evidence="2 13" id="KW-0963">Cytoplasm</keyword>
<evidence type="ECO:0000256" key="9">
    <source>
        <dbReference type="ARBA" id="ARBA00037922"/>
    </source>
</evidence>
<keyword evidence="8 13" id="KW-0457">Lysine biosynthesis</keyword>
<dbReference type="PROSITE" id="PS01298">
    <property type="entry name" value="DAPB"/>
    <property type="match status" value="1"/>
</dbReference>
<dbReference type="PIRSF" id="PIRSF000161">
    <property type="entry name" value="DHPR"/>
    <property type="match status" value="1"/>
</dbReference>
<dbReference type="Gene3D" id="3.30.360.10">
    <property type="entry name" value="Dihydrodipicolinate Reductase, domain 2"/>
    <property type="match status" value="1"/>
</dbReference>
<comment type="caution">
    <text evidence="13">Was originally thought to be a dihydrodipicolinate reductase (DHDPR), catalyzing the conversion of dihydrodipicolinate to tetrahydrodipicolinate. However, it was shown in E.coli that the substrate of the enzymatic reaction is not dihydrodipicolinate (DHDP) but in fact (2S,4S)-4-hydroxy-2,3,4,5-tetrahydrodipicolinic acid (HTPA), the product released by the DapA-catalyzed reaction.</text>
</comment>
<feature type="active site" description="Proton donor" evidence="13">
    <location>
        <position position="156"/>
    </location>
</feature>
<evidence type="ECO:0000256" key="8">
    <source>
        <dbReference type="ARBA" id="ARBA00023154"/>
    </source>
</evidence>
<dbReference type="GO" id="GO:0050661">
    <property type="term" value="F:NADP binding"/>
    <property type="evidence" value="ECO:0007669"/>
    <property type="project" value="UniProtKB-UniRule"/>
</dbReference>
<sequence>MRVLVSGAGGNMGREVVRAVVGEEDMEVVAAVDPREKGKDIGEICGLTRLGIEITEDLDSTLKDIKPDAAVDFTTPFVAVKNIEALIDNGVDFVVGTTGITNADVEKIREKAAEKGVKGVIAPNFALGAVLMMKLSRMVSRHFDHVEIIELHHDKKVDAPSGTAIKTAQMILEERGFESPSLPEEIEKIEGVRGGELEGIKIHSVRLPGLVAHQQVIFGGLGQTLTIKHDSLNRTSFMPGVVMALRKLSEIEGIIYGLEHLI</sequence>
<evidence type="ECO:0000259" key="14">
    <source>
        <dbReference type="Pfam" id="PF01113"/>
    </source>
</evidence>
<name>A0A424YEW8_9FIRM</name>
<dbReference type="AlphaFoldDB" id="A0A424YEW8"/>
<dbReference type="SUPFAM" id="SSF55347">
    <property type="entry name" value="Glyceraldehyde-3-phosphate dehydrogenase-like, C-terminal domain"/>
    <property type="match status" value="1"/>
</dbReference>
<comment type="subcellular location">
    <subcellularLocation>
        <location evidence="13">Cytoplasm</location>
    </subcellularLocation>
</comment>
<evidence type="ECO:0000256" key="3">
    <source>
        <dbReference type="ARBA" id="ARBA00022605"/>
    </source>
</evidence>
<reference evidence="16 17" key="1">
    <citation type="submission" date="2018-08" db="EMBL/GenBank/DDBJ databases">
        <title>The metabolism and importance of syntrophic acetate oxidation coupled to methane or sulfide production in haloalkaline environments.</title>
        <authorList>
            <person name="Timmers P.H.A."/>
            <person name="Vavourakis C.D."/>
            <person name="Sorokin D.Y."/>
            <person name="Sinninghe Damste J.S."/>
            <person name="Muyzer G."/>
            <person name="Stams A.J.M."/>
            <person name="Plugge C.M."/>
        </authorList>
    </citation>
    <scope>NUCLEOTIDE SEQUENCE [LARGE SCALE GENOMIC DNA]</scope>
    <source>
        <strain evidence="16">MSAO_Bac1</strain>
    </source>
</reference>
<comment type="function">
    <text evidence="13">Catalyzes the conversion of 4-hydroxy-tetrahydrodipicolinate (HTPA) to tetrahydrodipicolinate.</text>
</comment>
<comment type="similarity">
    <text evidence="1 13">Belongs to the DapB family.</text>
</comment>
<feature type="domain" description="Dihydrodipicolinate reductase C-terminal" evidence="15">
    <location>
        <begin position="128"/>
        <end position="261"/>
    </location>
</feature>
<feature type="binding site" evidence="13">
    <location>
        <begin position="96"/>
        <end position="98"/>
    </location>
    <ligand>
        <name>NAD(+)</name>
        <dbReference type="ChEBI" id="CHEBI:57540"/>
    </ligand>
</feature>
<feature type="active site" description="Proton donor/acceptor" evidence="13">
    <location>
        <position position="152"/>
    </location>
</feature>
<dbReference type="Proteomes" id="UP000285138">
    <property type="component" value="Unassembled WGS sequence"/>
</dbReference>
<evidence type="ECO:0000256" key="2">
    <source>
        <dbReference type="ARBA" id="ARBA00022490"/>
    </source>
</evidence>
<evidence type="ECO:0000256" key="10">
    <source>
        <dbReference type="ARBA" id="ARBA00038983"/>
    </source>
</evidence>
<comment type="catalytic activity">
    <reaction evidence="11 13">
        <text>(S)-2,3,4,5-tetrahydrodipicolinate + NADP(+) + H2O = (2S,4S)-4-hydroxy-2,3,4,5-tetrahydrodipicolinate + NADPH + H(+)</text>
        <dbReference type="Rhea" id="RHEA:35331"/>
        <dbReference type="ChEBI" id="CHEBI:15377"/>
        <dbReference type="ChEBI" id="CHEBI:15378"/>
        <dbReference type="ChEBI" id="CHEBI:16845"/>
        <dbReference type="ChEBI" id="CHEBI:57783"/>
        <dbReference type="ChEBI" id="CHEBI:58349"/>
        <dbReference type="ChEBI" id="CHEBI:67139"/>
        <dbReference type="EC" id="1.17.1.8"/>
    </reaction>
</comment>
<keyword evidence="3 13" id="KW-0028">Amino-acid biosynthesis</keyword>
<comment type="subunit">
    <text evidence="13">Homotetramer.</text>
</comment>
<protein>
    <recommendedName>
        <fullName evidence="10 13">4-hydroxy-tetrahydrodipicolinate reductase</fullName>
        <shortName evidence="13">HTPA reductase</shortName>
        <ecNumber evidence="10 13">1.17.1.8</ecNumber>
    </recommendedName>
</protein>
<dbReference type="Gene3D" id="3.40.50.720">
    <property type="entry name" value="NAD(P)-binding Rossmann-like Domain"/>
    <property type="match status" value="1"/>
</dbReference>
<comment type="catalytic activity">
    <reaction evidence="12 13">
        <text>(S)-2,3,4,5-tetrahydrodipicolinate + NAD(+) + H2O = (2S,4S)-4-hydroxy-2,3,4,5-tetrahydrodipicolinate + NADH + H(+)</text>
        <dbReference type="Rhea" id="RHEA:35323"/>
        <dbReference type="ChEBI" id="CHEBI:15377"/>
        <dbReference type="ChEBI" id="CHEBI:15378"/>
        <dbReference type="ChEBI" id="CHEBI:16845"/>
        <dbReference type="ChEBI" id="CHEBI:57540"/>
        <dbReference type="ChEBI" id="CHEBI:57945"/>
        <dbReference type="ChEBI" id="CHEBI:67139"/>
        <dbReference type="EC" id="1.17.1.8"/>
    </reaction>
</comment>
<feature type="domain" description="Dihydrodipicolinate reductase N-terminal" evidence="14">
    <location>
        <begin position="1"/>
        <end position="125"/>
    </location>
</feature>